<dbReference type="GeneID" id="81366088"/>
<dbReference type="Proteomes" id="UP001147747">
    <property type="component" value="Unassembled WGS sequence"/>
</dbReference>
<dbReference type="Gene3D" id="3.40.50.1820">
    <property type="entry name" value="alpha/beta hydrolase"/>
    <property type="match status" value="1"/>
</dbReference>
<name>A0A9W9W934_9EURO</name>
<organism evidence="1 2">
    <name type="scientific">Penicillium cosmopolitanum</name>
    <dbReference type="NCBI Taxonomy" id="1131564"/>
    <lineage>
        <taxon>Eukaryota</taxon>
        <taxon>Fungi</taxon>
        <taxon>Dikarya</taxon>
        <taxon>Ascomycota</taxon>
        <taxon>Pezizomycotina</taxon>
        <taxon>Eurotiomycetes</taxon>
        <taxon>Eurotiomycetidae</taxon>
        <taxon>Eurotiales</taxon>
        <taxon>Aspergillaceae</taxon>
        <taxon>Penicillium</taxon>
    </lineage>
</organism>
<dbReference type="SUPFAM" id="SSF53474">
    <property type="entry name" value="alpha/beta-Hydrolases"/>
    <property type="match status" value="1"/>
</dbReference>
<dbReference type="GO" id="GO:0072330">
    <property type="term" value="P:monocarboxylic acid biosynthetic process"/>
    <property type="evidence" value="ECO:0007669"/>
    <property type="project" value="UniProtKB-ARBA"/>
</dbReference>
<sequence>MGSKSEYERVAGETEHILILPDGRRLAYAHNGPNTSRTVVIFFTGLFSVGSAPRVPEPCREIGAHWIAPTLSGMGNSSTRETSVPYQICLAKDMVALLHSLYPTDEFDKLYIAGGSYGTVPAQMLYGANYNVFPAGRKIAGCLLMAGFSPLRYHEGYAKTLNWQNWFSFGPPTQLIPFHLLQWIFRVAVGSKLKSLNGTREFLHKTLIENMDEEERSIMKSWLKKNSLKEDEFIDQMARGTMKCCLNWDGFMEVSDIIHSDWGFDPRVLDDQHGSKPILIVGSKSDQIGGSTNSWLLKNYRSATLKLIPGGHISSLFYMDELWRDLMSMV</sequence>
<dbReference type="GO" id="GO:0017000">
    <property type="term" value="P:antibiotic biosynthetic process"/>
    <property type="evidence" value="ECO:0007669"/>
    <property type="project" value="UniProtKB-ARBA"/>
</dbReference>
<dbReference type="RefSeq" id="XP_056492903.1">
    <property type="nucleotide sequence ID" value="XM_056627108.1"/>
</dbReference>
<reference evidence="1" key="1">
    <citation type="submission" date="2022-12" db="EMBL/GenBank/DDBJ databases">
        <authorList>
            <person name="Petersen C."/>
        </authorList>
    </citation>
    <scope>NUCLEOTIDE SEQUENCE</scope>
    <source>
        <strain evidence="1">IBT 29677</strain>
    </source>
</reference>
<protein>
    <recommendedName>
        <fullName evidence="3">AB hydrolase-1 domain-containing protein</fullName>
    </recommendedName>
</protein>
<evidence type="ECO:0000313" key="2">
    <source>
        <dbReference type="Proteomes" id="UP001147747"/>
    </source>
</evidence>
<accession>A0A9W9W934</accession>
<keyword evidence="2" id="KW-1185">Reference proteome</keyword>
<dbReference type="AlphaFoldDB" id="A0A9W9W934"/>
<evidence type="ECO:0008006" key="3">
    <source>
        <dbReference type="Google" id="ProtNLM"/>
    </source>
</evidence>
<dbReference type="OrthoDB" id="294702at2759"/>
<reference evidence="1" key="2">
    <citation type="journal article" date="2023" name="IMA Fungus">
        <title>Comparative genomic study of the Penicillium genus elucidates a diverse pangenome and 15 lateral gene transfer events.</title>
        <authorList>
            <person name="Petersen C."/>
            <person name="Sorensen T."/>
            <person name="Nielsen M.R."/>
            <person name="Sondergaard T.E."/>
            <person name="Sorensen J.L."/>
            <person name="Fitzpatrick D.A."/>
            <person name="Frisvad J.C."/>
            <person name="Nielsen K.L."/>
        </authorList>
    </citation>
    <scope>NUCLEOTIDE SEQUENCE</scope>
    <source>
        <strain evidence="1">IBT 29677</strain>
    </source>
</reference>
<proteinExistence type="predicted"/>
<evidence type="ECO:0000313" key="1">
    <source>
        <dbReference type="EMBL" id="KAJ5408588.1"/>
    </source>
</evidence>
<dbReference type="EMBL" id="JAPZBU010000004">
    <property type="protein sequence ID" value="KAJ5408588.1"/>
    <property type="molecule type" value="Genomic_DNA"/>
</dbReference>
<dbReference type="InterPro" id="IPR029058">
    <property type="entry name" value="AB_hydrolase_fold"/>
</dbReference>
<comment type="caution">
    <text evidence="1">The sequence shown here is derived from an EMBL/GenBank/DDBJ whole genome shotgun (WGS) entry which is preliminary data.</text>
</comment>
<gene>
    <name evidence="1" type="ORF">N7509_002471</name>
</gene>